<dbReference type="GO" id="GO:0004521">
    <property type="term" value="F:RNA endonuclease activity"/>
    <property type="evidence" value="ECO:0007669"/>
    <property type="project" value="TreeGrafter"/>
</dbReference>
<feature type="region of interest" description="Disordered" evidence="2">
    <location>
        <begin position="1"/>
        <end position="21"/>
    </location>
</feature>
<dbReference type="AlphaFoldDB" id="A0A9W6TXG4"/>
<evidence type="ECO:0000313" key="5">
    <source>
        <dbReference type="Proteomes" id="UP001165083"/>
    </source>
</evidence>
<evidence type="ECO:0000313" key="4">
    <source>
        <dbReference type="EMBL" id="GMF21151.1"/>
    </source>
</evidence>
<dbReference type="Gene3D" id="3.40.570.10">
    <property type="entry name" value="Extracellular Endonuclease, subunit A"/>
    <property type="match status" value="2"/>
</dbReference>
<dbReference type="Pfam" id="PF01223">
    <property type="entry name" value="Endonuclease_NS"/>
    <property type="match status" value="2"/>
</dbReference>
<dbReference type="GO" id="GO:0046872">
    <property type="term" value="F:metal ion binding"/>
    <property type="evidence" value="ECO:0007669"/>
    <property type="project" value="InterPro"/>
</dbReference>
<proteinExistence type="inferred from homology"/>
<dbReference type="InterPro" id="IPR044925">
    <property type="entry name" value="His-Me_finger_sf"/>
</dbReference>
<evidence type="ECO:0000256" key="2">
    <source>
        <dbReference type="SAM" id="MobiDB-lite"/>
    </source>
</evidence>
<feature type="domain" description="ENPP1-3/EXOG-like endonuclease/phosphodiesterase" evidence="3">
    <location>
        <begin position="2"/>
        <end position="122"/>
    </location>
</feature>
<dbReference type="SMART" id="SM00477">
    <property type="entry name" value="NUC"/>
    <property type="match status" value="1"/>
</dbReference>
<dbReference type="InterPro" id="IPR020821">
    <property type="entry name" value="ENPP1-3/EXOG-like_nuc-like"/>
</dbReference>
<dbReference type="GO" id="GO:0005634">
    <property type="term" value="C:nucleus"/>
    <property type="evidence" value="ECO:0007669"/>
    <property type="project" value="TreeGrafter"/>
</dbReference>
<accession>A0A9W6TXG4</accession>
<evidence type="ECO:0000259" key="3">
    <source>
        <dbReference type="SMART" id="SM00477"/>
    </source>
</evidence>
<comment type="caution">
    <text evidence="4">The sequence shown here is derived from an EMBL/GenBank/DDBJ whole genome shotgun (WGS) entry which is preliminary data.</text>
</comment>
<dbReference type="PANTHER" id="PTHR13966">
    <property type="entry name" value="ENDONUCLEASE RELATED"/>
    <property type="match status" value="1"/>
</dbReference>
<dbReference type="InterPro" id="IPR040255">
    <property type="entry name" value="Non-specific_endonuclease"/>
</dbReference>
<dbReference type="GO" id="GO:0005743">
    <property type="term" value="C:mitochondrial inner membrane"/>
    <property type="evidence" value="ECO:0007669"/>
    <property type="project" value="TreeGrafter"/>
</dbReference>
<comment type="similarity">
    <text evidence="1">Belongs to the DNA/RNA non-specific endonuclease family.</text>
</comment>
<keyword evidence="5" id="KW-1185">Reference proteome</keyword>
<name>A0A9W6TXG4_9STRA</name>
<organism evidence="4 5">
    <name type="scientific">Phytophthora lilii</name>
    <dbReference type="NCBI Taxonomy" id="2077276"/>
    <lineage>
        <taxon>Eukaryota</taxon>
        <taxon>Sar</taxon>
        <taxon>Stramenopiles</taxon>
        <taxon>Oomycota</taxon>
        <taxon>Peronosporomycetes</taxon>
        <taxon>Peronosporales</taxon>
        <taxon>Peronosporaceae</taxon>
        <taxon>Phytophthora</taxon>
    </lineage>
</organism>
<dbReference type="GO" id="GO:0000014">
    <property type="term" value="F:single-stranded DNA endodeoxyribonuclease activity"/>
    <property type="evidence" value="ECO:0007669"/>
    <property type="project" value="TreeGrafter"/>
</dbReference>
<evidence type="ECO:0000256" key="1">
    <source>
        <dbReference type="ARBA" id="ARBA00010052"/>
    </source>
</evidence>
<feature type="compositionally biased region" description="Basic and acidic residues" evidence="2">
    <location>
        <begin position="9"/>
        <end position="21"/>
    </location>
</feature>
<dbReference type="SUPFAM" id="SSF54060">
    <property type="entry name" value="His-Me finger endonucleases"/>
    <property type="match status" value="1"/>
</dbReference>
<dbReference type="PANTHER" id="PTHR13966:SF5">
    <property type="entry name" value="ENDONUCLEASE G, MITOCHONDRIAL"/>
    <property type="match status" value="1"/>
</dbReference>
<dbReference type="InterPro" id="IPR001604">
    <property type="entry name" value="Endo_G_ENPP1-like_dom"/>
</dbReference>
<gene>
    <name evidence="4" type="ORF">Plil01_000832100</name>
</gene>
<reference evidence="4" key="1">
    <citation type="submission" date="2023-04" db="EMBL/GenBank/DDBJ databases">
        <title>Phytophthora lilii NBRC 32176.</title>
        <authorList>
            <person name="Ichikawa N."/>
            <person name="Sato H."/>
            <person name="Tonouchi N."/>
        </authorList>
    </citation>
    <scope>NUCLEOTIDE SEQUENCE</scope>
    <source>
        <strain evidence="4">NBRC 32176</strain>
    </source>
</reference>
<dbReference type="OrthoDB" id="271259at2759"/>
<protein>
    <submittedName>
        <fullName evidence="4">Unnamed protein product</fullName>
    </submittedName>
</protein>
<dbReference type="Proteomes" id="UP001165083">
    <property type="component" value="Unassembled WGS sequence"/>
</dbReference>
<sequence length="381" mass="42893">MEYLTKNSLRGEQEADRANSKFAVDKDVPEQFRVHPNIYLKSGYDKGHLAPARTPPDAIAVPTHFFKVVLGEKRGGRAFATAGFILPNKTIPENKDLRDFQAPLDFIEKQAGLLFFDKHDAALSGLMGVEEAPPPAPLVKALGPQQAEVVVKRNQSKYDFVKVRVWVEDHVLKRECAGAIRGLSVQDDAGVWIRRTADLVLPDDVQFNKCSCVHRQEKTSYITTTFPTANDLITEYQKECEVVRKGVKSDIDKCLKDGKSLIIEGFHIDPRLYQKTIGAPEKGSTASCSGIVVPFLLTLDEADHRNFMTNSPDPRYRGDQNAVGFRNLQDVQNYLVAHHHEEGMLPFTEVRINLHSFHDTLDHLHDVVLKQIEEVFVRNKA</sequence>
<dbReference type="EMBL" id="BSXW01000397">
    <property type="protein sequence ID" value="GMF21151.1"/>
    <property type="molecule type" value="Genomic_DNA"/>
</dbReference>
<dbReference type="GO" id="GO:0003676">
    <property type="term" value="F:nucleic acid binding"/>
    <property type="evidence" value="ECO:0007669"/>
    <property type="project" value="InterPro"/>
</dbReference>
<dbReference type="InterPro" id="IPR044929">
    <property type="entry name" value="DNA/RNA_non-sp_Endonuclease_sf"/>
</dbReference>